<feature type="repeat" description="ARM" evidence="1">
    <location>
        <begin position="223"/>
        <end position="251"/>
    </location>
</feature>
<sequence length="335" mass="36040">MAVEKTAKDVSLICTKDKRILEEDRRSELLDLLRAFVQPNENPNLSSNFNIPGADPVHVFIEILLQRSVQKDAEAVHLLLRSLKILSRKQDNRCIIGADGIMAVLLSLSPPLTPKIAAEGANVLLNVCYEPQNVSALLNTTGVQQLVGFLSDDDPDLQANAAGAIQSICFQPLGRQRVCDLGGIQSLLPLLGCNHPKVVTRAAGAIHNLSSDSESIRLIRKYAGIPRLLLLLSDTNVAVAGSAAGALQNVSRELASRLLIREMDAIPALAMLLSCEDVHAQVCAAGALLNILGPDLEGGMYGPRADRRSLGRMMSLVMAASMVFDGVYEKRPDIV</sequence>
<accession>A0A250XPK8</accession>
<keyword evidence="3" id="KW-1185">Reference proteome</keyword>
<dbReference type="OrthoDB" id="409644at2759"/>
<comment type="caution">
    <text evidence="2">The sequence shown here is derived from an EMBL/GenBank/DDBJ whole genome shotgun (WGS) entry which is preliminary data.</text>
</comment>
<dbReference type="SMART" id="SM00185">
    <property type="entry name" value="ARM"/>
    <property type="match status" value="5"/>
</dbReference>
<evidence type="ECO:0000256" key="1">
    <source>
        <dbReference type="PROSITE-ProRule" id="PRU00259"/>
    </source>
</evidence>
<reference evidence="2 3" key="1">
    <citation type="submission" date="2017-08" db="EMBL/GenBank/DDBJ databases">
        <title>Acidophilic green algal genome provides insights into adaptation to an acidic environment.</title>
        <authorList>
            <person name="Hirooka S."/>
            <person name="Hirose Y."/>
            <person name="Kanesaki Y."/>
            <person name="Higuchi S."/>
            <person name="Fujiwara T."/>
            <person name="Onuma R."/>
            <person name="Era A."/>
            <person name="Ohbayashi R."/>
            <person name="Uzuka A."/>
            <person name="Nozaki H."/>
            <person name="Yoshikawa H."/>
            <person name="Miyagishima S.Y."/>
        </authorList>
    </citation>
    <scope>NUCLEOTIDE SEQUENCE [LARGE SCALE GENOMIC DNA]</scope>
    <source>
        <strain evidence="2 3">NIES-2499</strain>
    </source>
</reference>
<dbReference type="InterPro" id="IPR042856">
    <property type="entry name" value="RSP14"/>
</dbReference>
<dbReference type="InterPro" id="IPR000225">
    <property type="entry name" value="Armadillo"/>
</dbReference>
<dbReference type="Gene3D" id="1.25.10.10">
    <property type="entry name" value="Leucine-rich Repeat Variant"/>
    <property type="match status" value="1"/>
</dbReference>
<dbReference type="PANTHER" id="PTHR15599:SF3">
    <property type="entry name" value="ARMADILLO REPEAT-CONTAINING DOMAIN-CONTAINING PROTEIN"/>
    <property type="match status" value="1"/>
</dbReference>
<dbReference type="InterPro" id="IPR016024">
    <property type="entry name" value="ARM-type_fold"/>
</dbReference>
<dbReference type="PANTHER" id="PTHR15599">
    <property type="entry name" value="RTDR1"/>
    <property type="match status" value="1"/>
</dbReference>
<organism evidence="2 3">
    <name type="scientific">Chlamydomonas eustigma</name>
    <dbReference type="NCBI Taxonomy" id="1157962"/>
    <lineage>
        <taxon>Eukaryota</taxon>
        <taxon>Viridiplantae</taxon>
        <taxon>Chlorophyta</taxon>
        <taxon>core chlorophytes</taxon>
        <taxon>Chlorophyceae</taxon>
        <taxon>CS clade</taxon>
        <taxon>Chlamydomonadales</taxon>
        <taxon>Chlamydomonadaceae</taxon>
        <taxon>Chlamydomonas</taxon>
    </lineage>
</organism>
<dbReference type="Pfam" id="PF00514">
    <property type="entry name" value="Arm"/>
    <property type="match status" value="2"/>
</dbReference>
<protein>
    <recommendedName>
        <fullName evidence="4">Armadillo repeat-containing domain-containing protein</fullName>
    </recommendedName>
</protein>
<evidence type="ECO:0000313" key="3">
    <source>
        <dbReference type="Proteomes" id="UP000232323"/>
    </source>
</evidence>
<name>A0A250XPK8_9CHLO</name>
<dbReference type="Proteomes" id="UP000232323">
    <property type="component" value="Unassembled WGS sequence"/>
</dbReference>
<evidence type="ECO:0008006" key="4">
    <source>
        <dbReference type="Google" id="ProtNLM"/>
    </source>
</evidence>
<dbReference type="AlphaFoldDB" id="A0A250XPK8"/>
<dbReference type="SUPFAM" id="SSF48371">
    <property type="entry name" value="ARM repeat"/>
    <property type="match status" value="1"/>
</dbReference>
<proteinExistence type="predicted"/>
<gene>
    <name evidence="2" type="ORF">CEUSTIGMA_g12397.t1</name>
</gene>
<dbReference type="InterPro" id="IPR011989">
    <property type="entry name" value="ARM-like"/>
</dbReference>
<dbReference type="PROSITE" id="PS50176">
    <property type="entry name" value="ARM_REPEAT"/>
    <property type="match status" value="2"/>
</dbReference>
<evidence type="ECO:0000313" key="2">
    <source>
        <dbReference type="EMBL" id="GAX84976.1"/>
    </source>
</evidence>
<dbReference type="EMBL" id="BEGY01000143">
    <property type="protein sequence ID" value="GAX84976.1"/>
    <property type="molecule type" value="Genomic_DNA"/>
</dbReference>
<feature type="repeat" description="ARM" evidence="1">
    <location>
        <begin position="182"/>
        <end position="224"/>
    </location>
</feature>